<dbReference type="RefSeq" id="WP_102081464.1">
    <property type="nucleotide sequence ID" value="NZ_PJCP01000007.1"/>
</dbReference>
<keyword evidence="19" id="KW-1185">Reference proteome</keyword>
<dbReference type="InterPro" id="IPR003959">
    <property type="entry name" value="ATPase_AAA_core"/>
</dbReference>
<evidence type="ECO:0000313" key="19">
    <source>
        <dbReference type="Proteomes" id="UP000234839"/>
    </source>
</evidence>
<evidence type="ECO:0000256" key="15">
    <source>
        <dbReference type="RuleBase" id="RU003651"/>
    </source>
</evidence>
<dbReference type="PANTHER" id="PTHR23076">
    <property type="entry name" value="METALLOPROTEASE M41 FTSH"/>
    <property type="match status" value="1"/>
</dbReference>
<keyword evidence="8 14" id="KW-0862">Zinc</keyword>
<dbReference type="PROSITE" id="PS00674">
    <property type="entry name" value="AAA"/>
    <property type="match status" value="1"/>
</dbReference>
<dbReference type="GO" id="GO:0005524">
    <property type="term" value="F:ATP binding"/>
    <property type="evidence" value="ECO:0007669"/>
    <property type="project" value="UniProtKB-UniRule"/>
</dbReference>
<dbReference type="CDD" id="cd19501">
    <property type="entry name" value="RecA-like_FtsH"/>
    <property type="match status" value="1"/>
</dbReference>
<dbReference type="GO" id="GO:0004222">
    <property type="term" value="F:metalloendopeptidase activity"/>
    <property type="evidence" value="ECO:0007669"/>
    <property type="project" value="InterPro"/>
</dbReference>
<dbReference type="Gene3D" id="3.40.50.300">
    <property type="entry name" value="P-loop containing nucleotide triphosphate hydrolases"/>
    <property type="match status" value="1"/>
</dbReference>
<comment type="similarity">
    <text evidence="15">Belongs to the AAA ATPase family.</text>
</comment>
<evidence type="ECO:0000256" key="4">
    <source>
        <dbReference type="ARBA" id="ARBA00022692"/>
    </source>
</evidence>
<sequence>MNKDQPSKLYYLAIAIAIALLTALLFSLFDRSAVATLPYSQFLQLLEQQKVSDLQIKRNRIQGRLQEPIDGRERFSTVRVDPALSAQLSQSGVAFTGLAEDNTVADLAGWLLPLMVMLGAWFFIFRGFGEKQGLGGLMSVGKSRARVYAQRDIKVTFADVAGIDDVKDELIEIVSFLKNQAWYARLGAHVPKGTLLVGPPGTGKTLVAKAIAGEAGVPFFSISGSEFVEMFVGVGAARVRDLFDQARHAAPCIIFIDELDALGKMRGIGNLGGNDEKEQTLNQLLAELDGFDPREGVVLLAATNRPEVLDPALLRAGRFDRQILIDRPDRKGRLAILKVHLHKIVYKNDLDCERIADITPGLTGADLANLVNEAAIVATRRASQWVELEDFTAAVERLVAGVERKSTVLREDERQVVAYHEMGHALAASSLPAMDPVHKVSIIPRAAGSLGYTLQRPTDDRFLISGQMLRDRIVVLMAGRAAESLAFGQVSTGAADDLGRATDIARQLITRFGMSPELGQAVLERQQASYLGDALLRQEHKDYSEQTAREIDLGIRELLEQAYKRAQALLEQRRADLDAGARLLLAKETITPEEFPALQPQLKEPVAYPLIGTAK</sequence>
<feature type="transmembrane region" description="Helical" evidence="14">
    <location>
        <begin position="107"/>
        <end position="128"/>
    </location>
</feature>
<keyword evidence="3 14" id="KW-0645">Protease</keyword>
<feature type="binding site" evidence="14">
    <location>
        <position position="424"/>
    </location>
    <ligand>
        <name>Zn(2+)</name>
        <dbReference type="ChEBI" id="CHEBI:29105"/>
        <note>catalytic</note>
    </ligand>
</feature>
<evidence type="ECO:0000313" key="17">
    <source>
        <dbReference type="EMBL" id="PLV19541.1"/>
    </source>
</evidence>
<dbReference type="PANTHER" id="PTHR23076:SF113">
    <property type="entry name" value="ATP-DEPENDENT ZINC METALLOPROTEASE FTSH 1, CHLOROPLASTIC-RELATED"/>
    <property type="match status" value="1"/>
</dbReference>
<protein>
    <recommendedName>
        <fullName evidence="14">ATP-dependent zinc metalloprotease FtsH</fullName>
        <ecNumber evidence="14">3.4.24.-</ecNumber>
    </recommendedName>
</protein>
<keyword evidence="4 14" id="KW-0812">Transmembrane</keyword>
<dbReference type="FunFam" id="1.20.58.760:FF:000001">
    <property type="entry name" value="ATP-dependent zinc metalloprotease FtsH"/>
    <property type="match status" value="1"/>
</dbReference>
<dbReference type="HAMAP" id="MF_01458">
    <property type="entry name" value="FtsH"/>
    <property type="match status" value="1"/>
</dbReference>
<evidence type="ECO:0000313" key="18">
    <source>
        <dbReference type="EMBL" id="PLV24109.1"/>
    </source>
</evidence>
<dbReference type="GO" id="GO:0005886">
    <property type="term" value="C:plasma membrane"/>
    <property type="evidence" value="ECO:0007669"/>
    <property type="project" value="UniProtKB-SubCell"/>
</dbReference>
<organism evidence="17 20">
    <name type="scientific">Pseudomonas guariconensis</name>
    <dbReference type="NCBI Taxonomy" id="1288410"/>
    <lineage>
        <taxon>Bacteria</taxon>
        <taxon>Pseudomonadati</taxon>
        <taxon>Pseudomonadota</taxon>
        <taxon>Gammaproteobacteria</taxon>
        <taxon>Pseudomonadales</taxon>
        <taxon>Pseudomonadaceae</taxon>
        <taxon>Pseudomonas</taxon>
    </lineage>
</organism>
<dbReference type="InterPro" id="IPR041569">
    <property type="entry name" value="AAA_lid_3"/>
</dbReference>
<evidence type="ECO:0000256" key="3">
    <source>
        <dbReference type="ARBA" id="ARBA00022670"/>
    </source>
</evidence>
<name>A0AAX0VY43_9PSED</name>
<comment type="function">
    <text evidence="14">Acts as a processive, ATP-dependent zinc metallopeptidase for both cytoplasmic and membrane proteins. Plays a role in the quality control of integral membrane proteins.</text>
</comment>
<gene>
    <name evidence="14" type="primary">ftsH</name>
    <name evidence="17" type="ORF">CXG49_07765</name>
    <name evidence="18" type="ORF">CXG53_10325</name>
</gene>
<keyword evidence="17" id="KW-0132">Cell division</keyword>
<evidence type="ECO:0000256" key="13">
    <source>
        <dbReference type="ARBA" id="ARBA00061570"/>
    </source>
</evidence>
<evidence type="ECO:0000256" key="6">
    <source>
        <dbReference type="ARBA" id="ARBA00022741"/>
    </source>
</evidence>
<keyword evidence="14" id="KW-1003">Cell membrane</keyword>
<keyword evidence="6 14" id="KW-0547">Nucleotide-binding</keyword>
<evidence type="ECO:0000256" key="14">
    <source>
        <dbReference type="HAMAP-Rule" id="MF_01458"/>
    </source>
</evidence>
<feature type="transmembrane region" description="Helical" evidence="14">
    <location>
        <begin position="9"/>
        <end position="29"/>
    </location>
</feature>
<comment type="similarity">
    <text evidence="2 14">In the C-terminal section; belongs to the peptidase M41 family.</text>
</comment>
<dbReference type="GO" id="GO:0008270">
    <property type="term" value="F:zinc ion binding"/>
    <property type="evidence" value="ECO:0007669"/>
    <property type="project" value="UniProtKB-UniRule"/>
</dbReference>
<dbReference type="GO" id="GO:0016887">
    <property type="term" value="F:ATP hydrolysis activity"/>
    <property type="evidence" value="ECO:0007669"/>
    <property type="project" value="UniProtKB-UniRule"/>
</dbReference>
<dbReference type="Pfam" id="PF06480">
    <property type="entry name" value="FtsH_ext"/>
    <property type="match status" value="1"/>
</dbReference>
<evidence type="ECO:0000256" key="7">
    <source>
        <dbReference type="ARBA" id="ARBA00022801"/>
    </source>
</evidence>
<proteinExistence type="inferred from homology"/>
<dbReference type="GO" id="GO:0006508">
    <property type="term" value="P:proteolysis"/>
    <property type="evidence" value="ECO:0007669"/>
    <property type="project" value="UniProtKB-KW"/>
</dbReference>
<keyword evidence="17" id="KW-0131">Cell cycle</keyword>
<dbReference type="EC" id="3.4.24.-" evidence="14"/>
<dbReference type="Pfam" id="PF17862">
    <property type="entry name" value="AAA_lid_3"/>
    <property type="match status" value="1"/>
</dbReference>
<evidence type="ECO:0000256" key="11">
    <source>
        <dbReference type="ARBA" id="ARBA00023049"/>
    </source>
</evidence>
<dbReference type="InterPro" id="IPR011546">
    <property type="entry name" value="Pept_M41_FtsH_extracell"/>
</dbReference>
<comment type="cofactor">
    <cofactor evidence="14">
        <name>Zn(2+)</name>
        <dbReference type="ChEBI" id="CHEBI:29105"/>
    </cofactor>
    <text evidence="14">Binds 1 zinc ion per subunit.</text>
</comment>
<evidence type="ECO:0000256" key="1">
    <source>
        <dbReference type="ARBA" id="ARBA00004370"/>
    </source>
</evidence>
<dbReference type="GO" id="GO:0004176">
    <property type="term" value="F:ATP-dependent peptidase activity"/>
    <property type="evidence" value="ECO:0007669"/>
    <property type="project" value="InterPro"/>
</dbReference>
<feature type="binding site" evidence="14">
    <location>
        <position position="420"/>
    </location>
    <ligand>
        <name>Zn(2+)</name>
        <dbReference type="ChEBI" id="CHEBI:29105"/>
        <note>catalytic</note>
    </ligand>
</feature>
<evidence type="ECO:0000256" key="10">
    <source>
        <dbReference type="ARBA" id="ARBA00022989"/>
    </source>
</evidence>
<dbReference type="SUPFAM" id="SSF140990">
    <property type="entry name" value="FtsH protease domain-like"/>
    <property type="match status" value="1"/>
</dbReference>
<dbReference type="FunFam" id="1.10.8.60:FF:000001">
    <property type="entry name" value="ATP-dependent zinc metalloprotease FtsH"/>
    <property type="match status" value="1"/>
</dbReference>
<keyword evidence="5 14" id="KW-0479">Metal-binding</keyword>
<dbReference type="SMART" id="SM00382">
    <property type="entry name" value="AAA"/>
    <property type="match status" value="1"/>
</dbReference>
<comment type="subunit">
    <text evidence="14">Homohexamer.</text>
</comment>
<dbReference type="InterPro" id="IPR003960">
    <property type="entry name" value="ATPase_AAA_CS"/>
</dbReference>
<dbReference type="InterPro" id="IPR003593">
    <property type="entry name" value="AAA+_ATPase"/>
</dbReference>
<keyword evidence="11 14" id="KW-0482">Metalloprotease</keyword>
<reference evidence="19 20" key="1">
    <citation type="submission" date="2017-12" db="EMBL/GenBank/DDBJ databases">
        <title>Detection of the carbapenemase gene blaVIM-5 in members of the Pseudomonas putida group isolated from polluted Nigerian wetlands.</title>
        <authorList>
            <person name="Adelowo O."/>
            <person name="Vollmers J."/>
            <person name="Maeusezahl I."/>
            <person name="Kaster A.-K."/>
            <person name="Mueller J.A."/>
        </authorList>
    </citation>
    <scope>NUCLEOTIDE SEQUENCE [LARGE SCALE GENOMIC DNA]</scope>
    <source>
        <strain evidence="18 19">MR119</strain>
        <strain evidence="17 20">MR144</strain>
    </source>
</reference>
<dbReference type="Gene3D" id="1.20.58.760">
    <property type="entry name" value="Peptidase M41"/>
    <property type="match status" value="1"/>
</dbReference>
<dbReference type="Gene3D" id="3.30.720.210">
    <property type="match status" value="1"/>
</dbReference>
<dbReference type="Proteomes" id="UP000234839">
    <property type="component" value="Unassembled WGS sequence"/>
</dbReference>
<evidence type="ECO:0000256" key="12">
    <source>
        <dbReference type="ARBA" id="ARBA00023136"/>
    </source>
</evidence>
<evidence type="ECO:0000256" key="2">
    <source>
        <dbReference type="ARBA" id="ARBA00010044"/>
    </source>
</evidence>
<evidence type="ECO:0000256" key="9">
    <source>
        <dbReference type="ARBA" id="ARBA00022840"/>
    </source>
</evidence>
<comment type="similarity">
    <text evidence="13 14">In the central section; belongs to the AAA ATPase family.</text>
</comment>
<evidence type="ECO:0000256" key="8">
    <source>
        <dbReference type="ARBA" id="ARBA00022833"/>
    </source>
</evidence>
<dbReference type="Pfam" id="PF00004">
    <property type="entry name" value="AAA"/>
    <property type="match status" value="1"/>
</dbReference>
<evidence type="ECO:0000313" key="20">
    <source>
        <dbReference type="Proteomes" id="UP000234878"/>
    </source>
</evidence>
<comment type="subcellular location">
    <subcellularLocation>
        <location evidence="14">Cell membrane</location>
        <topology evidence="14">Multi-pass membrane protein</topology>
        <orientation evidence="14">Cytoplasmic side</orientation>
    </subcellularLocation>
    <subcellularLocation>
        <location evidence="1">Membrane</location>
    </subcellularLocation>
</comment>
<dbReference type="EMBL" id="PJCQ01000006">
    <property type="protein sequence ID" value="PLV19541.1"/>
    <property type="molecule type" value="Genomic_DNA"/>
</dbReference>
<dbReference type="InterPro" id="IPR000642">
    <property type="entry name" value="Peptidase_M41"/>
</dbReference>
<keyword evidence="10 14" id="KW-1133">Transmembrane helix</keyword>
<feature type="binding site" evidence="14">
    <location>
        <begin position="198"/>
        <end position="205"/>
    </location>
    <ligand>
        <name>ATP</name>
        <dbReference type="ChEBI" id="CHEBI:30616"/>
    </ligand>
</feature>
<dbReference type="AlphaFoldDB" id="A0AAX0VY43"/>
<feature type="active site" evidence="14">
    <location>
        <position position="421"/>
    </location>
</feature>
<dbReference type="SUPFAM" id="SSF52540">
    <property type="entry name" value="P-loop containing nucleoside triphosphate hydrolases"/>
    <property type="match status" value="1"/>
</dbReference>
<dbReference type="InterPro" id="IPR027417">
    <property type="entry name" value="P-loop_NTPase"/>
</dbReference>
<dbReference type="EMBL" id="PJCP01000007">
    <property type="protein sequence ID" value="PLV24109.1"/>
    <property type="molecule type" value="Genomic_DNA"/>
</dbReference>
<dbReference type="NCBIfam" id="TIGR01241">
    <property type="entry name" value="FtsH_fam"/>
    <property type="match status" value="1"/>
</dbReference>
<evidence type="ECO:0000259" key="16">
    <source>
        <dbReference type="SMART" id="SM00382"/>
    </source>
</evidence>
<comment type="caution">
    <text evidence="17">The sequence shown here is derived from an EMBL/GenBank/DDBJ whole genome shotgun (WGS) entry which is preliminary data.</text>
</comment>
<feature type="binding site" evidence="14">
    <location>
        <position position="497"/>
    </location>
    <ligand>
        <name>Zn(2+)</name>
        <dbReference type="ChEBI" id="CHEBI:29105"/>
        <note>catalytic</note>
    </ligand>
</feature>
<dbReference type="GO" id="GO:0030163">
    <property type="term" value="P:protein catabolic process"/>
    <property type="evidence" value="ECO:0007669"/>
    <property type="project" value="UniProtKB-UniRule"/>
</dbReference>
<dbReference type="Proteomes" id="UP000234878">
    <property type="component" value="Unassembled WGS sequence"/>
</dbReference>
<dbReference type="FunFam" id="3.40.50.300:FF:000001">
    <property type="entry name" value="ATP-dependent zinc metalloprotease FtsH"/>
    <property type="match status" value="1"/>
</dbReference>
<dbReference type="Pfam" id="PF01434">
    <property type="entry name" value="Peptidase_M41"/>
    <property type="match status" value="1"/>
</dbReference>
<dbReference type="InterPro" id="IPR037219">
    <property type="entry name" value="Peptidase_M41-like"/>
</dbReference>
<accession>A0AAX0VY43</accession>
<dbReference type="GO" id="GO:0051301">
    <property type="term" value="P:cell division"/>
    <property type="evidence" value="ECO:0007669"/>
    <property type="project" value="UniProtKB-KW"/>
</dbReference>
<keyword evidence="12 14" id="KW-0472">Membrane</keyword>
<dbReference type="Gene3D" id="1.10.8.60">
    <property type="match status" value="1"/>
</dbReference>
<keyword evidence="7 14" id="KW-0378">Hydrolase</keyword>
<dbReference type="InterPro" id="IPR005936">
    <property type="entry name" value="FtsH"/>
</dbReference>
<evidence type="ECO:0000256" key="5">
    <source>
        <dbReference type="ARBA" id="ARBA00022723"/>
    </source>
</evidence>
<keyword evidence="9 14" id="KW-0067">ATP-binding</keyword>
<feature type="domain" description="AAA+ ATPase" evidence="16">
    <location>
        <begin position="190"/>
        <end position="329"/>
    </location>
</feature>